<reference evidence="1 2" key="1">
    <citation type="submission" date="2020-02" db="EMBL/GenBank/DDBJ databases">
        <title>Ideonella bacterium strain TBM-1.</title>
        <authorList>
            <person name="Chen W.-M."/>
        </authorList>
    </citation>
    <scope>NUCLEOTIDE SEQUENCE [LARGE SCALE GENOMIC DNA]</scope>
    <source>
        <strain evidence="1 2">TBM-1</strain>
    </source>
</reference>
<gene>
    <name evidence="1" type="ORF">G3A44_08505</name>
</gene>
<dbReference type="AlphaFoldDB" id="A0A7C9PH79"/>
<comment type="caution">
    <text evidence="1">The sequence shown here is derived from an EMBL/GenBank/DDBJ whole genome shotgun (WGS) entry which is preliminary data.</text>
</comment>
<organism evidence="1 2">
    <name type="scientific">Ideonella livida</name>
    <dbReference type="NCBI Taxonomy" id="2707176"/>
    <lineage>
        <taxon>Bacteria</taxon>
        <taxon>Pseudomonadati</taxon>
        <taxon>Pseudomonadota</taxon>
        <taxon>Betaproteobacteria</taxon>
        <taxon>Burkholderiales</taxon>
        <taxon>Sphaerotilaceae</taxon>
        <taxon>Ideonella</taxon>
    </lineage>
</organism>
<protein>
    <submittedName>
        <fullName evidence="1">Uncharacterized protein</fullName>
    </submittedName>
</protein>
<evidence type="ECO:0000313" key="2">
    <source>
        <dbReference type="Proteomes" id="UP000484255"/>
    </source>
</evidence>
<name>A0A7C9PH79_9BURK</name>
<accession>A0A7C9PH79</accession>
<sequence>MGVKGVDDGVGQLTGSVAHSQTFPDATIQFCLSITCLFGRALRQTLGLVSRRARSSARWSSCICAWPCSTASVHSAGRRPCRWPPRHESIRGWGHGVCSWVCASQPMRGS</sequence>
<dbReference type="Proteomes" id="UP000484255">
    <property type="component" value="Unassembled WGS sequence"/>
</dbReference>
<evidence type="ECO:0000313" key="1">
    <source>
        <dbReference type="EMBL" id="NDY91230.1"/>
    </source>
</evidence>
<keyword evidence="2" id="KW-1185">Reference proteome</keyword>
<proteinExistence type="predicted"/>
<dbReference type="EMBL" id="JAAGOH010000008">
    <property type="protein sequence ID" value="NDY91230.1"/>
    <property type="molecule type" value="Genomic_DNA"/>
</dbReference>